<keyword evidence="3" id="KW-1185">Reference proteome</keyword>
<dbReference type="Pfam" id="PF01636">
    <property type="entry name" value="APH"/>
    <property type="match status" value="1"/>
</dbReference>
<dbReference type="AlphaFoldDB" id="A0AAD5W2L8"/>
<gene>
    <name evidence="2" type="ORF">NP233_g1424</name>
</gene>
<proteinExistence type="predicted"/>
<accession>A0AAD5W2L8</accession>
<feature type="domain" description="Aminoglycoside phosphotransferase" evidence="1">
    <location>
        <begin position="36"/>
        <end position="109"/>
    </location>
</feature>
<dbReference type="Gene3D" id="3.90.1200.10">
    <property type="match status" value="1"/>
</dbReference>
<dbReference type="SUPFAM" id="SSF56112">
    <property type="entry name" value="Protein kinase-like (PK-like)"/>
    <property type="match status" value="1"/>
</dbReference>
<reference evidence="2" key="1">
    <citation type="submission" date="2022-07" db="EMBL/GenBank/DDBJ databases">
        <title>Genome Sequence of Leucocoprinus birnbaumii.</title>
        <authorList>
            <person name="Buettner E."/>
        </authorList>
    </citation>
    <scope>NUCLEOTIDE SEQUENCE</scope>
    <source>
        <strain evidence="2">VT141</strain>
    </source>
</reference>
<evidence type="ECO:0000313" key="2">
    <source>
        <dbReference type="EMBL" id="KAJ3574954.1"/>
    </source>
</evidence>
<dbReference type="EMBL" id="JANIEX010000052">
    <property type="protein sequence ID" value="KAJ3574954.1"/>
    <property type="molecule type" value="Genomic_DNA"/>
</dbReference>
<dbReference type="InterPro" id="IPR002575">
    <property type="entry name" value="Aminoglycoside_PTrfase"/>
</dbReference>
<name>A0AAD5W2L8_9AGAR</name>
<protein>
    <recommendedName>
        <fullName evidence="1">Aminoglycoside phosphotransferase domain-containing protein</fullName>
    </recommendedName>
</protein>
<comment type="caution">
    <text evidence="2">The sequence shown here is derived from an EMBL/GenBank/DDBJ whole genome shotgun (WGS) entry which is preliminary data.</text>
</comment>
<evidence type="ECO:0000313" key="3">
    <source>
        <dbReference type="Proteomes" id="UP001213000"/>
    </source>
</evidence>
<organism evidence="2 3">
    <name type="scientific">Leucocoprinus birnbaumii</name>
    <dbReference type="NCBI Taxonomy" id="56174"/>
    <lineage>
        <taxon>Eukaryota</taxon>
        <taxon>Fungi</taxon>
        <taxon>Dikarya</taxon>
        <taxon>Basidiomycota</taxon>
        <taxon>Agaricomycotina</taxon>
        <taxon>Agaricomycetes</taxon>
        <taxon>Agaricomycetidae</taxon>
        <taxon>Agaricales</taxon>
        <taxon>Agaricineae</taxon>
        <taxon>Agaricaceae</taxon>
        <taxon>Leucocoprinus</taxon>
    </lineage>
</organism>
<sequence length="214" mass="24206">MDALPGLNYFNIADKISESPQMQMADAETLARFFAQAWLNPCKRASCFSLSARKSQPTLRTDLETNLDKLTTARYRSVLTHGDFSEFNILVHEESGAINGIVDWPDACVLSFGFALHTLEYVLGGMYLKGWSYNQNASEVREHFWTIFEEIAQPTNDEMEMMKLARMTGILFRYGSRVGIRYALVCVGSEARIMPPSLSLKHTLETRSLRAAVF</sequence>
<dbReference type="InterPro" id="IPR011009">
    <property type="entry name" value="Kinase-like_dom_sf"/>
</dbReference>
<dbReference type="Proteomes" id="UP001213000">
    <property type="component" value="Unassembled WGS sequence"/>
</dbReference>
<evidence type="ECO:0000259" key="1">
    <source>
        <dbReference type="Pfam" id="PF01636"/>
    </source>
</evidence>